<protein>
    <submittedName>
        <fullName evidence="2">Uncharacterized protein</fullName>
    </submittedName>
</protein>
<reference evidence="2 3" key="1">
    <citation type="journal article" date="2024" name="J Genomics">
        <title>Draft genome sequencing and assembly of Favolaschia claudopus CIRM-BRFM 2984 isolated from oak limbs.</title>
        <authorList>
            <person name="Navarro D."/>
            <person name="Drula E."/>
            <person name="Chaduli D."/>
            <person name="Cazenave R."/>
            <person name="Ahrendt S."/>
            <person name="Wang J."/>
            <person name="Lipzen A."/>
            <person name="Daum C."/>
            <person name="Barry K."/>
            <person name="Grigoriev I.V."/>
            <person name="Favel A."/>
            <person name="Rosso M.N."/>
            <person name="Martin F."/>
        </authorList>
    </citation>
    <scope>NUCLEOTIDE SEQUENCE [LARGE SCALE GENOMIC DNA]</scope>
    <source>
        <strain evidence="2 3">CIRM-BRFM 2984</strain>
    </source>
</reference>
<dbReference type="EMBL" id="JAWWNJ010000069">
    <property type="protein sequence ID" value="KAK7007851.1"/>
    <property type="molecule type" value="Genomic_DNA"/>
</dbReference>
<sequence>MRMVKARRAAARRSHHRLQETRSVPLRGRGLPAGGKIPRHLDAKTENRLEDGGLTANSTENKLEERAGNEEGEGRESGWWWWYEVKEVDCHGKGMSYVRESDSKLNGNELKWRNSARPARTPFVNSGQVLCFSNLCVLAHLQTVQQPVCARRSREKRRESRFLRIFLNLAHGIRCGEFCQISGPDQFKTRAARHAGTFTRRQTSACTHFKKSPSGGRLRGQHDSAFAEPVAYGYPRRRRLFWSDRSCLERAETGGIQLHTACPTFRYVSSRRRSYDSIAPPYGLQYESYMAPLCGRALGPRGLVPEWMLYKNSFLPEFNLKRASLPLHSSTVAILTLNRSKVSFANIARRAAKSRISENVGNSTWLMFEMQYMERKRPGWKEKSNAPLRGALSRITSITSRELEDRYVALSMEKWD</sequence>
<feature type="compositionally biased region" description="Basic and acidic residues" evidence="1">
    <location>
        <begin position="61"/>
        <end position="70"/>
    </location>
</feature>
<proteinExistence type="predicted"/>
<feature type="region of interest" description="Disordered" evidence="1">
    <location>
        <begin position="1"/>
        <end position="70"/>
    </location>
</feature>
<keyword evidence="3" id="KW-1185">Reference proteome</keyword>
<dbReference type="AlphaFoldDB" id="A0AAW0AEQ8"/>
<gene>
    <name evidence="2" type="ORF">R3P38DRAFT_2791990</name>
</gene>
<evidence type="ECO:0000313" key="2">
    <source>
        <dbReference type="EMBL" id="KAK7007851.1"/>
    </source>
</evidence>
<evidence type="ECO:0000256" key="1">
    <source>
        <dbReference type="SAM" id="MobiDB-lite"/>
    </source>
</evidence>
<feature type="compositionally biased region" description="Basic residues" evidence="1">
    <location>
        <begin position="1"/>
        <end position="16"/>
    </location>
</feature>
<accession>A0AAW0AEQ8</accession>
<evidence type="ECO:0000313" key="3">
    <source>
        <dbReference type="Proteomes" id="UP001362999"/>
    </source>
</evidence>
<name>A0AAW0AEQ8_9AGAR</name>
<dbReference type="Proteomes" id="UP001362999">
    <property type="component" value="Unassembled WGS sequence"/>
</dbReference>
<organism evidence="2 3">
    <name type="scientific">Favolaschia claudopus</name>
    <dbReference type="NCBI Taxonomy" id="2862362"/>
    <lineage>
        <taxon>Eukaryota</taxon>
        <taxon>Fungi</taxon>
        <taxon>Dikarya</taxon>
        <taxon>Basidiomycota</taxon>
        <taxon>Agaricomycotina</taxon>
        <taxon>Agaricomycetes</taxon>
        <taxon>Agaricomycetidae</taxon>
        <taxon>Agaricales</taxon>
        <taxon>Marasmiineae</taxon>
        <taxon>Mycenaceae</taxon>
        <taxon>Favolaschia</taxon>
    </lineage>
</organism>
<comment type="caution">
    <text evidence="2">The sequence shown here is derived from an EMBL/GenBank/DDBJ whole genome shotgun (WGS) entry which is preliminary data.</text>
</comment>
<feature type="compositionally biased region" description="Basic and acidic residues" evidence="1">
    <location>
        <begin position="39"/>
        <end position="51"/>
    </location>
</feature>